<gene>
    <name evidence="1" type="ORF">R3P38DRAFT_3283195</name>
</gene>
<keyword evidence="2" id="KW-1185">Reference proteome</keyword>
<evidence type="ECO:0008006" key="3">
    <source>
        <dbReference type="Google" id="ProtNLM"/>
    </source>
</evidence>
<accession>A0AAW0AA63</accession>
<protein>
    <recommendedName>
        <fullName evidence="3">BTB domain-containing protein</fullName>
    </recommendedName>
</protein>
<reference evidence="1 2" key="1">
    <citation type="journal article" date="2024" name="J Genomics">
        <title>Draft genome sequencing and assembly of Favolaschia claudopus CIRM-BRFM 2984 isolated from oak limbs.</title>
        <authorList>
            <person name="Navarro D."/>
            <person name="Drula E."/>
            <person name="Chaduli D."/>
            <person name="Cazenave R."/>
            <person name="Ahrendt S."/>
            <person name="Wang J."/>
            <person name="Lipzen A."/>
            <person name="Daum C."/>
            <person name="Barry K."/>
            <person name="Grigoriev I.V."/>
            <person name="Favel A."/>
            <person name="Rosso M.N."/>
            <person name="Martin F."/>
        </authorList>
    </citation>
    <scope>NUCLEOTIDE SEQUENCE [LARGE SCALE GENOMIC DNA]</scope>
    <source>
        <strain evidence="1 2">CIRM-BRFM 2984</strain>
    </source>
</reference>
<dbReference type="AlphaFoldDB" id="A0AAW0AA63"/>
<name>A0AAW0AA63_9AGAR</name>
<dbReference type="EMBL" id="JAWWNJ010000078">
    <property type="protein sequence ID" value="KAK7005480.1"/>
    <property type="molecule type" value="Genomic_DNA"/>
</dbReference>
<proteinExistence type="predicted"/>
<dbReference type="Proteomes" id="UP001362999">
    <property type="component" value="Unassembled WGS sequence"/>
</dbReference>
<evidence type="ECO:0000313" key="1">
    <source>
        <dbReference type="EMBL" id="KAK7005480.1"/>
    </source>
</evidence>
<evidence type="ECO:0000313" key="2">
    <source>
        <dbReference type="Proteomes" id="UP001362999"/>
    </source>
</evidence>
<organism evidence="1 2">
    <name type="scientific">Favolaschia claudopus</name>
    <dbReference type="NCBI Taxonomy" id="2862362"/>
    <lineage>
        <taxon>Eukaryota</taxon>
        <taxon>Fungi</taxon>
        <taxon>Dikarya</taxon>
        <taxon>Basidiomycota</taxon>
        <taxon>Agaricomycotina</taxon>
        <taxon>Agaricomycetes</taxon>
        <taxon>Agaricomycetidae</taxon>
        <taxon>Agaricales</taxon>
        <taxon>Marasmiineae</taxon>
        <taxon>Mycenaceae</taxon>
        <taxon>Favolaschia</taxon>
    </lineage>
</organism>
<comment type="caution">
    <text evidence="1">The sequence shown here is derived from an EMBL/GenBank/DDBJ whole genome shotgun (WGS) entry which is preliminary data.</text>
</comment>
<sequence>MGEHPDLYFIDGTLTLMAGDGSETIYNVYRAPLMRHSSVFQGMLTLPTGPGTLPSLSPSASSVREALIKARAEGLEGTTEENPVVLPAQLKAAELDEFIVFLFLRGDNREVTVERACAILKVSHFFDVDCGVDYARHHLDNNPDFHPALRMSLGFAYNIREWVVGGFDELVGIPIQDLAPKDEALLGPDAYRALARAHARVLDSRLRLALKPPEPNHSNMCISHYSCKEEWTKMWTSTRCVLGDIIMRDFSGSRVLERLPGYPIEHMGPDCHRRTCEGLIGTDDKPSIFTKEEELIDEELKGLMQLFGVA</sequence>